<dbReference type="Proteomes" id="UP000630615">
    <property type="component" value="Unassembled WGS sequence"/>
</dbReference>
<comment type="caution">
    <text evidence="2">The sequence shown here is derived from an EMBL/GenBank/DDBJ whole genome shotgun (WGS) entry which is preliminary data.</text>
</comment>
<reference evidence="3" key="1">
    <citation type="journal article" date="2019" name="Int. J. Syst. Evol. Microbiol.">
        <title>The Global Catalogue of Microorganisms (GCM) 10K type strain sequencing project: providing services to taxonomists for standard genome sequencing and annotation.</title>
        <authorList>
            <consortium name="The Broad Institute Genomics Platform"/>
            <consortium name="The Broad Institute Genome Sequencing Center for Infectious Disease"/>
            <person name="Wu L."/>
            <person name="Ma J."/>
        </authorList>
    </citation>
    <scope>NUCLEOTIDE SEQUENCE [LARGE SCALE GENOMIC DNA]</scope>
    <source>
        <strain evidence="3">CGMCC 1.15942</strain>
    </source>
</reference>
<proteinExistence type="predicted"/>
<name>A0ABQ1PS82_9ENTE</name>
<dbReference type="EMBL" id="BMKI01000013">
    <property type="protein sequence ID" value="GGD02349.1"/>
    <property type="molecule type" value="Genomic_DNA"/>
</dbReference>
<sequence length="59" mass="6774">MKDYIKLLMFFALLALMAYIGSQNLSNTLLVLLGMFVGFTVFFLLARKGWLDIKIKEGR</sequence>
<evidence type="ECO:0000256" key="1">
    <source>
        <dbReference type="SAM" id="Phobius"/>
    </source>
</evidence>
<gene>
    <name evidence="2" type="ORF">GCM10011573_34720</name>
</gene>
<accession>A0ABQ1PS82</accession>
<organism evidence="2 3">
    <name type="scientific">Enterococcus wangshanyuanii</name>
    <dbReference type="NCBI Taxonomy" id="2005703"/>
    <lineage>
        <taxon>Bacteria</taxon>
        <taxon>Bacillati</taxon>
        <taxon>Bacillota</taxon>
        <taxon>Bacilli</taxon>
        <taxon>Lactobacillales</taxon>
        <taxon>Enterococcaceae</taxon>
        <taxon>Enterococcus</taxon>
    </lineage>
</organism>
<feature type="transmembrane region" description="Helical" evidence="1">
    <location>
        <begin position="28"/>
        <end position="46"/>
    </location>
</feature>
<protein>
    <submittedName>
        <fullName evidence="2">Uncharacterized protein</fullName>
    </submittedName>
</protein>
<evidence type="ECO:0000313" key="2">
    <source>
        <dbReference type="EMBL" id="GGD02349.1"/>
    </source>
</evidence>
<keyword evidence="1" id="KW-0472">Membrane</keyword>
<evidence type="ECO:0000313" key="3">
    <source>
        <dbReference type="Proteomes" id="UP000630615"/>
    </source>
</evidence>
<keyword evidence="3" id="KW-1185">Reference proteome</keyword>
<keyword evidence="1" id="KW-1133">Transmembrane helix</keyword>
<dbReference type="RefSeq" id="WP_088270627.1">
    <property type="nucleotide sequence ID" value="NZ_BMKI01000013.1"/>
</dbReference>
<keyword evidence="1" id="KW-0812">Transmembrane</keyword>